<keyword evidence="3" id="KW-1185">Reference proteome</keyword>
<dbReference type="AlphaFoldDB" id="A0A8J6QX82"/>
<dbReference type="PROSITE" id="PS51257">
    <property type="entry name" value="PROKAR_LIPOPROTEIN"/>
    <property type="match status" value="1"/>
</dbReference>
<comment type="caution">
    <text evidence="2">The sequence shown here is derived from an EMBL/GenBank/DDBJ whole genome shotgun (WGS) entry which is preliminary data.</text>
</comment>
<dbReference type="RefSeq" id="WP_191154274.1">
    <property type="nucleotide sequence ID" value="NZ_JACWUN010000004.1"/>
</dbReference>
<name>A0A8J6QX82_9BACT</name>
<evidence type="ECO:0000259" key="1">
    <source>
        <dbReference type="Pfam" id="PF13488"/>
    </source>
</evidence>
<proteinExistence type="predicted"/>
<protein>
    <submittedName>
        <fullName evidence="2">Glycine zipper 2TM domain-containing protein</fullName>
    </submittedName>
</protein>
<evidence type="ECO:0000313" key="2">
    <source>
        <dbReference type="EMBL" id="MBD1400002.1"/>
    </source>
</evidence>
<sequence length="120" mass="12912">MRHTFILLFTGVLLTGCAGHGHLPTTQQQAIFGAATGALIGNAVQNTTRGTLLGAGIGTMIGIASGYAEDQQKERNLVAYQTKRNGYTNCRKVTRTTVTNGVESQVVEEVCEGTQYRPFY</sequence>
<accession>A0A8J6QX82</accession>
<organism evidence="2 3">
    <name type="scientific">Pelovirga terrestris</name>
    <dbReference type="NCBI Taxonomy" id="2771352"/>
    <lineage>
        <taxon>Bacteria</taxon>
        <taxon>Pseudomonadati</taxon>
        <taxon>Thermodesulfobacteriota</taxon>
        <taxon>Desulfuromonadia</taxon>
        <taxon>Geobacterales</taxon>
        <taxon>Geobacteraceae</taxon>
        <taxon>Pelovirga</taxon>
    </lineage>
</organism>
<dbReference type="Pfam" id="PF13488">
    <property type="entry name" value="Gly-zipper_Omp"/>
    <property type="match status" value="1"/>
</dbReference>
<reference evidence="2" key="1">
    <citation type="submission" date="2020-09" db="EMBL/GenBank/DDBJ databases">
        <title>Pelobacter alkaliphilus sp. nov., a novel anaerobic arsenate-reducing bacterium from terrestrial mud volcano.</title>
        <authorList>
            <person name="Khomyakova M.A."/>
            <person name="Merkel A.Y."/>
            <person name="Slobodkin A.I."/>
        </authorList>
    </citation>
    <scope>NUCLEOTIDE SEQUENCE</scope>
    <source>
        <strain evidence="2">M08fum</strain>
    </source>
</reference>
<dbReference type="EMBL" id="JACWUN010000004">
    <property type="protein sequence ID" value="MBD1400002.1"/>
    <property type="molecule type" value="Genomic_DNA"/>
</dbReference>
<dbReference type="Proteomes" id="UP000632828">
    <property type="component" value="Unassembled WGS sequence"/>
</dbReference>
<feature type="domain" description="Glycine zipper" evidence="1">
    <location>
        <begin position="30"/>
        <end position="72"/>
    </location>
</feature>
<gene>
    <name evidence="2" type="ORF">ICT70_04885</name>
</gene>
<evidence type="ECO:0000313" key="3">
    <source>
        <dbReference type="Proteomes" id="UP000632828"/>
    </source>
</evidence>
<dbReference type="InterPro" id="IPR039567">
    <property type="entry name" value="Gly-zipper"/>
</dbReference>